<dbReference type="EMBL" id="WBSL01000001">
    <property type="protein sequence ID" value="MPY65379.1"/>
    <property type="molecule type" value="Genomic_DNA"/>
</dbReference>
<protein>
    <submittedName>
        <fullName evidence="2">Uncharacterized protein</fullName>
    </submittedName>
</protein>
<comment type="caution">
    <text evidence="2">The sequence shown here is derived from an EMBL/GenBank/DDBJ whole genome shotgun (WGS) entry which is preliminary data.</text>
</comment>
<evidence type="ECO:0000313" key="3">
    <source>
        <dbReference type="Proteomes" id="UP000484842"/>
    </source>
</evidence>
<dbReference type="RefSeq" id="WP_152868348.1">
    <property type="nucleotide sequence ID" value="NZ_WBSL01000001.1"/>
</dbReference>
<organism evidence="2 3">
    <name type="scientific">Deinococcus terrestris</name>
    <dbReference type="NCBI Taxonomy" id="2651870"/>
    <lineage>
        <taxon>Bacteria</taxon>
        <taxon>Thermotogati</taxon>
        <taxon>Deinococcota</taxon>
        <taxon>Deinococci</taxon>
        <taxon>Deinococcales</taxon>
        <taxon>Deinococcaceae</taxon>
        <taxon>Deinococcus</taxon>
    </lineage>
</organism>
<keyword evidence="1" id="KW-0472">Membrane</keyword>
<keyword evidence="3" id="KW-1185">Reference proteome</keyword>
<proteinExistence type="predicted"/>
<name>A0A7X1TQK6_9DEIO</name>
<evidence type="ECO:0000313" key="2">
    <source>
        <dbReference type="EMBL" id="MPY65379.1"/>
    </source>
</evidence>
<dbReference type="AlphaFoldDB" id="A0A7X1TQK6"/>
<evidence type="ECO:0000256" key="1">
    <source>
        <dbReference type="SAM" id="Phobius"/>
    </source>
</evidence>
<feature type="transmembrane region" description="Helical" evidence="1">
    <location>
        <begin position="13"/>
        <end position="34"/>
    </location>
</feature>
<keyword evidence="1" id="KW-0812">Transmembrane</keyword>
<sequence>MTMNRPLSSGERALIFFGNLCITPLLGLILYLVWKDQSPLKAQQTCTLTLISLAVWLVLYGALFVLGVLGSIVGGS</sequence>
<feature type="transmembrane region" description="Helical" evidence="1">
    <location>
        <begin position="46"/>
        <end position="73"/>
    </location>
</feature>
<keyword evidence="1" id="KW-1133">Transmembrane helix</keyword>
<reference evidence="2 3" key="1">
    <citation type="submission" date="2019-10" db="EMBL/GenBank/DDBJ databases">
        <title>Deinococcus sp. isolated from soil.</title>
        <authorList>
            <person name="Li Y."/>
            <person name="Wang J."/>
        </authorList>
    </citation>
    <scope>NUCLEOTIDE SEQUENCE [LARGE SCALE GENOMIC DNA]</scope>
    <source>
        <strain evidence="2 3">SDU3-2</strain>
    </source>
</reference>
<gene>
    <name evidence="2" type="ORF">F8S09_01550</name>
</gene>
<accession>A0A7X1TQK6</accession>
<dbReference type="Proteomes" id="UP000484842">
    <property type="component" value="Unassembled WGS sequence"/>
</dbReference>